<dbReference type="AlphaFoldDB" id="W8F0Z9"/>
<dbReference type="KEGG" id="hsw:Hsw_PA0162"/>
<evidence type="ECO:0000313" key="1">
    <source>
        <dbReference type="EMBL" id="AHJ95495.1"/>
    </source>
</evidence>
<dbReference type="EMBL" id="CP007144">
    <property type="protein sequence ID" value="AHJ95495.1"/>
    <property type="molecule type" value="Genomic_DNA"/>
</dbReference>
<name>W8F0Z9_9BACT</name>
<proteinExistence type="predicted"/>
<sequence>MTSSLPLNPCPAVATRSAAAPPLLTTRSPARLVAVASPAAGLPTTGVACCCCRARRASARCWLMTAIRAARRWPGASLGACPAWCCSTYHSPASRVSSSRPMEWYWATGRGSKLVIEDKGKGLGCG</sequence>
<dbReference type="PATRIC" id="fig|1227739.3.peg.189"/>
<reference evidence="1 2" key="1">
    <citation type="submission" date="2014-01" db="EMBL/GenBank/DDBJ databases">
        <title>Complete sequence of plasmid1 of ionizing-radiation resistance bacterium Hymenobacter swuensis DY53.</title>
        <authorList>
            <person name="Jung J.-H."/>
            <person name="Jeong S.-W."/>
            <person name="Joe M.-H."/>
            <person name="Cho y.-j."/>
            <person name="Kim M.-K."/>
            <person name="Lim S.-Y."/>
        </authorList>
    </citation>
    <scope>NUCLEOTIDE SEQUENCE [LARGE SCALE GENOMIC DNA]</scope>
    <source>
        <strain evidence="1 2">DY53</strain>
        <plasmid evidence="1 2">pHsw1</plasmid>
    </source>
</reference>
<geneLocation type="plasmid" evidence="1 2">
    <name>pHsw1</name>
</geneLocation>
<organism evidence="1 2">
    <name type="scientific">Hymenobacter swuensis DY53</name>
    <dbReference type="NCBI Taxonomy" id="1227739"/>
    <lineage>
        <taxon>Bacteria</taxon>
        <taxon>Pseudomonadati</taxon>
        <taxon>Bacteroidota</taxon>
        <taxon>Cytophagia</taxon>
        <taxon>Cytophagales</taxon>
        <taxon>Hymenobacteraceae</taxon>
        <taxon>Hymenobacter</taxon>
    </lineage>
</organism>
<accession>W8F0Z9</accession>
<evidence type="ECO:0000313" key="2">
    <source>
        <dbReference type="Proteomes" id="UP000019423"/>
    </source>
</evidence>
<protein>
    <submittedName>
        <fullName evidence="1">Uncharacterized protein</fullName>
    </submittedName>
</protein>
<gene>
    <name evidence="1" type="ORF">Hsw_PA0162</name>
</gene>
<dbReference type="HOGENOM" id="CLU_1978473_0_0_10"/>
<keyword evidence="2" id="KW-1185">Reference proteome</keyword>
<keyword evidence="1" id="KW-0614">Plasmid</keyword>
<dbReference type="Proteomes" id="UP000019423">
    <property type="component" value="Plasmid pHsw1"/>
</dbReference>